<reference evidence="2" key="1">
    <citation type="journal article" date="2023" name="Mol. Phylogenet. Evol.">
        <title>Genome-scale phylogeny and comparative genomics of the fungal order Sordariales.</title>
        <authorList>
            <person name="Hensen N."/>
            <person name="Bonometti L."/>
            <person name="Westerberg I."/>
            <person name="Brannstrom I.O."/>
            <person name="Guillou S."/>
            <person name="Cros-Aarteil S."/>
            <person name="Calhoun S."/>
            <person name="Haridas S."/>
            <person name="Kuo A."/>
            <person name="Mondo S."/>
            <person name="Pangilinan J."/>
            <person name="Riley R."/>
            <person name="LaButti K."/>
            <person name="Andreopoulos B."/>
            <person name="Lipzen A."/>
            <person name="Chen C."/>
            <person name="Yan M."/>
            <person name="Daum C."/>
            <person name="Ng V."/>
            <person name="Clum A."/>
            <person name="Steindorff A."/>
            <person name="Ohm R.A."/>
            <person name="Martin F."/>
            <person name="Silar P."/>
            <person name="Natvig D.O."/>
            <person name="Lalanne C."/>
            <person name="Gautier V."/>
            <person name="Ament-Velasquez S.L."/>
            <person name="Kruys A."/>
            <person name="Hutchinson M.I."/>
            <person name="Powell A.J."/>
            <person name="Barry K."/>
            <person name="Miller A.N."/>
            <person name="Grigoriev I.V."/>
            <person name="Debuchy R."/>
            <person name="Gladieux P."/>
            <person name="Hiltunen Thoren M."/>
            <person name="Johannesson H."/>
        </authorList>
    </citation>
    <scope>NUCLEOTIDE SEQUENCE</scope>
    <source>
        <strain evidence="2">PSN243</strain>
    </source>
</reference>
<feature type="repeat" description="RCC1" evidence="1">
    <location>
        <begin position="293"/>
        <end position="345"/>
    </location>
</feature>
<evidence type="ECO:0000313" key="3">
    <source>
        <dbReference type="Proteomes" id="UP001321760"/>
    </source>
</evidence>
<dbReference type="EMBL" id="MU865915">
    <property type="protein sequence ID" value="KAK4454949.1"/>
    <property type="molecule type" value="Genomic_DNA"/>
</dbReference>
<dbReference type="AlphaFoldDB" id="A0AAV9H3Z0"/>
<dbReference type="Proteomes" id="UP001321760">
    <property type="component" value="Unassembled WGS sequence"/>
</dbReference>
<reference evidence="2" key="2">
    <citation type="submission" date="2023-05" db="EMBL/GenBank/DDBJ databases">
        <authorList>
            <consortium name="Lawrence Berkeley National Laboratory"/>
            <person name="Steindorff A."/>
            <person name="Hensen N."/>
            <person name="Bonometti L."/>
            <person name="Westerberg I."/>
            <person name="Brannstrom I.O."/>
            <person name="Guillou S."/>
            <person name="Cros-Aarteil S."/>
            <person name="Calhoun S."/>
            <person name="Haridas S."/>
            <person name="Kuo A."/>
            <person name="Mondo S."/>
            <person name="Pangilinan J."/>
            <person name="Riley R."/>
            <person name="Labutti K."/>
            <person name="Andreopoulos B."/>
            <person name="Lipzen A."/>
            <person name="Chen C."/>
            <person name="Yanf M."/>
            <person name="Daum C."/>
            <person name="Ng V."/>
            <person name="Clum A."/>
            <person name="Ohm R."/>
            <person name="Martin F."/>
            <person name="Silar P."/>
            <person name="Natvig D."/>
            <person name="Lalanne C."/>
            <person name="Gautier V."/>
            <person name="Ament-Velasquez S.L."/>
            <person name="Kruys A."/>
            <person name="Hutchinson M.I."/>
            <person name="Powell A.J."/>
            <person name="Barry K."/>
            <person name="Miller A.N."/>
            <person name="Grigoriev I.V."/>
            <person name="Debuchy R."/>
            <person name="Gladieux P."/>
            <person name="Thoren M.H."/>
            <person name="Johannesson H."/>
        </authorList>
    </citation>
    <scope>NUCLEOTIDE SEQUENCE</scope>
    <source>
        <strain evidence="2">PSN243</strain>
    </source>
</reference>
<evidence type="ECO:0000313" key="2">
    <source>
        <dbReference type="EMBL" id="KAK4454949.1"/>
    </source>
</evidence>
<gene>
    <name evidence="2" type="ORF">QBC34DRAFT_391107</name>
</gene>
<accession>A0AAV9H3Z0</accession>
<sequence>MRTVGCPSGRVSYPMELHATGLNAWGQLHFGKNDRSNDEPEDLSTFTRVLTVDDGIEAVLPFPSYTLVHTKTSGILSTGLIPQDQLPLTTLPHPSHSHIAQASNGLSITNDIHPPLANLSAFLPQPPWIPLSTLLPPTITGTITQLVSYTAGFAALTTSPSGDTQVYTWGDERYAACLGRDLPSSSSPHAQNDTNTVETDAHTLVDATTPGIVPDLSDLPTGPITKLAAGGYVLAALTAGRDLYVWGHPGRAAAAGLGGLGVSDEIMPVVIEDFDIDDVAVGEAHVVVLTTSGEVFVIGSNSNGQLGLGGVECAEEWTRVAVEKGEGYVVGVAAGPKNSFLLVSKQSGRQ</sequence>
<dbReference type="InterPro" id="IPR009091">
    <property type="entry name" value="RCC1/BLIP-II"/>
</dbReference>
<organism evidence="2 3">
    <name type="scientific">Podospora aff. communis PSN243</name>
    <dbReference type="NCBI Taxonomy" id="3040156"/>
    <lineage>
        <taxon>Eukaryota</taxon>
        <taxon>Fungi</taxon>
        <taxon>Dikarya</taxon>
        <taxon>Ascomycota</taxon>
        <taxon>Pezizomycotina</taxon>
        <taxon>Sordariomycetes</taxon>
        <taxon>Sordariomycetidae</taxon>
        <taxon>Sordariales</taxon>
        <taxon>Podosporaceae</taxon>
        <taxon>Podospora</taxon>
    </lineage>
</organism>
<dbReference type="Gene3D" id="2.130.10.30">
    <property type="entry name" value="Regulator of chromosome condensation 1/beta-lactamase-inhibitor protein II"/>
    <property type="match status" value="1"/>
</dbReference>
<dbReference type="PANTHER" id="PTHR45982:SF1">
    <property type="entry name" value="REGULATOR OF CHROMOSOME CONDENSATION"/>
    <property type="match status" value="1"/>
</dbReference>
<dbReference type="PANTHER" id="PTHR45982">
    <property type="entry name" value="REGULATOR OF CHROMOSOME CONDENSATION"/>
    <property type="match status" value="1"/>
</dbReference>
<proteinExistence type="predicted"/>
<comment type="caution">
    <text evidence="2">The sequence shown here is derived from an EMBL/GenBank/DDBJ whole genome shotgun (WGS) entry which is preliminary data.</text>
</comment>
<evidence type="ECO:0000256" key="1">
    <source>
        <dbReference type="PROSITE-ProRule" id="PRU00235"/>
    </source>
</evidence>
<protein>
    <submittedName>
        <fullName evidence="2">E3 ubiquitin-protein ligase HERC2</fullName>
    </submittedName>
</protein>
<name>A0AAV9H3Z0_9PEZI</name>
<dbReference type="GO" id="GO:0005737">
    <property type="term" value="C:cytoplasm"/>
    <property type="evidence" value="ECO:0007669"/>
    <property type="project" value="TreeGrafter"/>
</dbReference>
<dbReference type="InterPro" id="IPR051553">
    <property type="entry name" value="Ran_GTPase-activating"/>
</dbReference>
<dbReference type="GO" id="GO:0005085">
    <property type="term" value="F:guanyl-nucleotide exchange factor activity"/>
    <property type="evidence" value="ECO:0007669"/>
    <property type="project" value="TreeGrafter"/>
</dbReference>
<feature type="repeat" description="RCC1" evidence="1">
    <location>
        <begin position="241"/>
        <end position="292"/>
    </location>
</feature>
<dbReference type="PROSITE" id="PS50012">
    <property type="entry name" value="RCC1_3"/>
    <property type="match status" value="2"/>
</dbReference>
<dbReference type="InterPro" id="IPR000408">
    <property type="entry name" value="Reg_chr_condens"/>
</dbReference>
<dbReference type="SUPFAM" id="SSF50985">
    <property type="entry name" value="RCC1/BLIP-II"/>
    <property type="match status" value="1"/>
</dbReference>
<dbReference type="Pfam" id="PF13540">
    <property type="entry name" value="RCC1_2"/>
    <property type="match status" value="1"/>
</dbReference>
<keyword evidence="3" id="KW-1185">Reference proteome</keyword>